<dbReference type="Gene3D" id="3.90.1010.10">
    <property type="match status" value="1"/>
</dbReference>
<accession>A0A918PXP7</accession>
<evidence type="ECO:0000313" key="3">
    <source>
        <dbReference type="Proteomes" id="UP000662572"/>
    </source>
</evidence>
<dbReference type="Pfam" id="PF01592">
    <property type="entry name" value="NifU_N"/>
    <property type="match status" value="1"/>
</dbReference>
<sequence>MIDELYSREILKRTTQLMHVGRLDAPDGTAERTSKLCGSHIVVDVKMDGDMVSDFAHDVEACALGQASAAILSQHVIGATVAEITAARDALKAMLKGDEVVFPDRFADLVILKSVKDFPARHTSTQLAFEATVSAINEVKNKAA</sequence>
<evidence type="ECO:0000313" key="2">
    <source>
        <dbReference type="EMBL" id="GGZ25630.1"/>
    </source>
</evidence>
<dbReference type="GO" id="GO:0051536">
    <property type="term" value="F:iron-sulfur cluster binding"/>
    <property type="evidence" value="ECO:0007669"/>
    <property type="project" value="InterPro"/>
</dbReference>
<dbReference type="SUPFAM" id="SSF82649">
    <property type="entry name" value="SufE/NifU"/>
    <property type="match status" value="1"/>
</dbReference>
<keyword evidence="3" id="KW-1185">Reference proteome</keyword>
<name>A0A918PXP7_9CAUL</name>
<dbReference type="GO" id="GO:0005506">
    <property type="term" value="F:iron ion binding"/>
    <property type="evidence" value="ECO:0007669"/>
    <property type="project" value="InterPro"/>
</dbReference>
<dbReference type="CDD" id="cd06664">
    <property type="entry name" value="IscU_like"/>
    <property type="match status" value="1"/>
</dbReference>
<gene>
    <name evidence="2" type="ORF">GCM10011273_08790</name>
</gene>
<dbReference type="EMBL" id="BMZB01000001">
    <property type="protein sequence ID" value="GGZ25630.1"/>
    <property type="molecule type" value="Genomic_DNA"/>
</dbReference>
<reference evidence="2" key="1">
    <citation type="journal article" date="2014" name="Int. J. Syst. Evol. Microbiol.">
        <title>Complete genome sequence of Corynebacterium casei LMG S-19264T (=DSM 44701T), isolated from a smear-ripened cheese.</title>
        <authorList>
            <consortium name="US DOE Joint Genome Institute (JGI-PGF)"/>
            <person name="Walter F."/>
            <person name="Albersmeier A."/>
            <person name="Kalinowski J."/>
            <person name="Ruckert C."/>
        </authorList>
    </citation>
    <scope>NUCLEOTIDE SEQUENCE</scope>
    <source>
        <strain evidence="2">KCTC 32296</strain>
    </source>
</reference>
<protein>
    <submittedName>
        <fullName evidence="2">Iron-sulfur cluster assembly scaffold protein</fullName>
    </submittedName>
</protein>
<comment type="caution">
    <text evidence="2">The sequence shown here is derived from an EMBL/GenBank/DDBJ whole genome shotgun (WGS) entry which is preliminary data.</text>
</comment>
<dbReference type="Proteomes" id="UP000662572">
    <property type="component" value="Unassembled WGS sequence"/>
</dbReference>
<reference evidence="2" key="2">
    <citation type="submission" date="2020-09" db="EMBL/GenBank/DDBJ databases">
        <authorList>
            <person name="Sun Q."/>
            <person name="Kim S."/>
        </authorList>
    </citation>
    <scope>NUCLEOTIDE SEQUENCE</scope>
    <source>
        <strain evidence="2">KCTC 32296</strain>
    </source>
</reference>
<dbReference type="InterPro" id="IPR002871">
    <property type="entry name" value="NIF_FeS_clus_asmbl_NifU_N"/>
</dbReference>
<feature type="domain" description="NIF system FeS cluster assembly NifU N-terminal" evidence="1">
    <location>
        <begin position="6"/>
        <end position="123"/>
    </location>
</feature>
<organism evidence="2 3">
    <name type="scientific">Asticcacaulis endophyticus</name>
    <dbReference type="NCBI Taxonomy" id="1395890"/>
    <lineage>
        <taxon>Bacteria</taxon>
        <taxon>Pseudomonadati</taxon>
        <taxon>Pseudomonadota</taxon>
        <taxon>Alphaproteobacteria</taxon>
        <taxon>Caulobacterales</taxon>
        <taxon>Caulobacteraceae</taxon>
        <taxon>Asticcacaulis</taxon>
    </lineage>
</organism>
<dbReference type="GO" id="GO:0016226">
    <property type="term" value="P:iron-sulfur cluster assembly"/>
    <property type="evidence" value="ECO:0007669"/>
    <property type="project" value="InterPro"/>
</dbReference>
<proteinExistence type="predicted"/>
<dbReference type="AlphaFoldDB" id="A0A918PXP7"/>
<dbReference type="RefSeq" id="WP_189485128.1">
    <property type="nucleotide sequence ID" value="NZ_BMZB01000001.1"/>
</dbReference>
<evidence type="ECO:0000259" key="1">
    <source>
        <dbReference type="Pfam" id="PF01592"/>
    </source>
</evidence>